<proteinExistence type="predicted"/>
<dbReference type="Pfam" id="PF26628">
    <property type="entry name" value="DUF8202"/>
    <property type="match status" value="3"/>
</dbReference>
<feature type="domain" description="DUF8202" evidence="3">
    <location>
        <begin position="1090"/>
        <end position="1278"/>
    </location>
</feature>
<feature type="domain" description="Secretion system C-terminal sorting" evidence="2">
    <location>
        <begin position="1584"/>
        <end position="1653"/>
    </location>
</feature>
<feature type="signal peptide" evidence="1">
    <location>
        <begin position="1"/>
        <end position="24"/>
    </location>
</feature>
<evidence type="ECO:0000259" key="2">
    <source>
        <dbReference type="Pfam" id="PF18962"/>
    </source>
</evidence>
<comment type="caution">
    <text evidence="4">The sequence shown here is derived from an EMBL/GenBank/DDBJ whole genome shotgun (WGS) entry which is preliminary data.</text>
</comment>
<dbReference type="RefSeq" id="WP_026350311.1">
    <property type="nucleotide sequence ID" value="NZ_BMLI01000002.1"/>
</dbReference>
<sequence>MNKKLRSGLAALALTMLGLSGTKAQSPGGISANLKIWLRPETFSPSTWTDASGSGNDFTQSNASRQPFLASSQELYNFNSAVDFGTTGSDARFMVVPAGRPYSANGTSSTLFTMSLNRNVSGYSDIIGFGATTTGTGLINANSPVFTNLSSNVVIYPYITNAGLPQVEVGKMYLNDVSFTVGTAGIKYGQNGQNGTVNNTFTAGNADHANGAVLGSQPEVRNGLIGEVIAYERDLTEAEKIRVRSYLAIKYGLTLPHDYIASDGTTIFWNQGTNTGYNNNIAGIARDAGSLQNQKQSKSVNDGKQVLISTTGLADANAVNSVELAPGQFLAWGDNGLPKAPAVALSGPGINFRFAAIWKVQRTGSVGTVRIAWPAGLTNLKLIQSSDETIDSSDPSTDMSATQTVNGISYNYADVSLADGQFFTFAAFVQAPGGVAANLLMWHKANDGANPAGPKNVWKDMSVNGRDVSQNNNAAYQPSLITDATHAADSKTYSFNFNPFYYFDGSNDFLYRDNDAYFPSQTSPGSTYGVMYNSASGGFRTAYGWGDDDPNLVRGDNNYYVARDNGVTINENVGLNTTPAHIGGMAWKGSGAANNGMYLNLNGKIYSSTNTNIGNINDANNFAIGSEGISLTGNGNELYQGGISEVFAYSTDHQNSAGDEKQRINSYLAIKYGITLSNDAETGVPNYLSSKSAVIWNAATNAGYNNNIAGIARDENSALHQKQSFSANAGQQVTIGTTGLGNTNEGNTAGLTEGQFLIWGDNGLAKAPGNYSAGLGHGVNLLFKAIWKVQNTSSVGTVRIAWPTGLNNLTLVQSGDETFDGSDTFTPMASNSQTINGVTYNYADVTLSNAQYFTFATAVEHAPGGVFAGLSHWYRADIDAVNTGDATDLTSWTDYASGVISTQIAGSPLPKFKTGAADYFNFNPGANFTATNQKIGNIGVQTLSSLNFDIFTLTKEGMGGGGRFFNIGMDNTTFNGTNWDQPGLYESGAFARRTNTGNLVVNGGIGGGNPNFATNAPSIMYHTFTNTSVSKGLNGANNGTPYVHGAIGEVTGGHIFGANNGAGSSGDDGGFIGSIGETIIYGAGIITAAERNKVDSYLAVKYGVTLSNTNNYITSAGDTIWYAASSASFYNNVAGLGRDDISDLHQKQSRSQHANTNNQVTIGLGQIAATNTANPGTIANRQFLIWGDNGQTQAMTNSSSSYSAFLYNGSTDNGRMTKRAWKVQNTAMGQEVLIRFPQASVGSTTFPSEGCSQFVLILADDAGFTTNQYVVALTQNGTDYEVRHTFPAGVSYFAFGKVNGWAPGVVQLPATVTAAPDFSTCASNSWYYAKQTAGTDKYLAVQGMTPAQLNNLNVIIDPAGAEFNGTIHTRLMPRVATVVDAGTGTYTGVKVRVYYSQSELDATIVGGAKRNGWFKFEGDANAARADINADGLLNPANAIELVPSRTGVEDGIKYVEFDNITSFSSFVYISTTNETALPVTLIRFDAAKRGNSVLLTWDTSEESSNKGFEIQRGGVNIGWQTVGFVGGQTEDGNSNALLQYRFSDETPQAGKNYYRLKQLDWDGSYQYSRIVVVDFPTATTSLVLYPNPVTDGNINLDLPENGMLEVKIFNLSGQQVRTFKQSGRVLNVKGLSSGKYVLRTVSRNGQVYEKTFIIP</sequence>
<evidence type="ECO:0008006" key="6">
    <source>
        <dbReference type="Google" id="ProtNLM"/>
    </source>
</evidence>
<dbReference type="Proteomes" id="UP000632339">
    <property type="component" value="Unassembled WGS sequence"/>
</dbReference>
<reference evidence="5" key="1">
    <citation type="journal article" date="2019" name="Int. J. Syst. Evol. Microbiol.">
        <title>The Global Catalogue of Microorganisms (GCM) 10K type strain sequencing project: providing services to taxonomists for standard genome sequencing and annotation.</title>
        <authorList>
            <consortium name="The Broad Institute Genomics Platform"/>
            <consortium name="The Broad Institute Genome Sequencing Center for Infectious Disease"/>
            <person name="Wu L."/>
            <person name="Ma J."/>
        </authorList>
    </citation>
    <scope>NUCLEOTIDE SEQUENCE [LARGE SCALE GENOMIC DNA]</scope>
    <source>
        <strain evidence="5">CGMCC 1.6375</strain>
    </source>
</reference>
<keyword evidence="5" id="KW-1185">Reference proteome</keyword>
<dbReference type="InterPro" id="IPR026444">
    <property type="entry name" value="Secre_tail"/>
</dbReference>
<evidence type="ECO:0000259" key="3">
    <source>
        <dbReference type="Pfam" id="PF26628"/>
    </source>
</evidence>
<evidence type="ECO:0000313" key="4">
    <source>
        <dbReference type="EMBL" id="GGM99147.1"/>
    </source>
</evidence>
<feature type="domain" description="DUF8202" evidence="3">
    <location>
        <begin position="239"/>
        <end position="420"/>
    </location>
</feature>
<organism evidence="4 5">
    <name type="scientific">Dyadobacter beijingensis</name>
    <dbReference type="NCBI Taxonomy" id="365489"/>
    <lineage>
        <taxon>Bacteria</taxon>
        <taxon>Pseudomonadati</taxon>
        <taxon>Bacteroidota</taxon>
        <taxon>Cytophagia</taxon>
        <taxon>Cytophagales</taxon>
        <taxon>Spirosomataceae</taxon>
        <taxon>Dyadobacter</taxon>
    </lineage>
</organism>
<dbReference type="NCBIfam" id="TIGR04183">
    <property type="entry name" value="Por_Secre_tail"/>
    <property type="match status" value="1"/>
</dbReference>
<feature type="domain" description="DUF8202" evidence="3">
    <location>
        <begin position="660"/>
        <end position="840"/>
    </location>
</feature>
<feature type="chain" id="PRO_5045276089" description="Secreted protein (Por secretion system target)" evidence="1">
    <location>
        <begin position="25"/>
        <end position="1655"/>
    </location>
</feature>
<protein>
    <recommendedName>
        <fullName evidence="6">Secreted protein (Por secretion system target)</fullName>
    </recommendedName>
</protein>
<name>A0ABQ2I5B9_9BACT</name>
<dbReference type="InterPro" id="IPR058515">
    <property type="entry name" value="DUF8202"/>
</dbReference>
<gene>
    <name evidence="4" type="ORF">GCM10010967_36380</name>
</gene>
<dbReference type="EMBL" id="BMLI01000002">
    <property type="protein sequence ID" value="GGM99147.1"/>
    <property type="molecule type" value="Genomic_DNA"/>
</dbReference>
<dbReference type="Pfam" id="PF18962">
    <property type="entry name" value="Por_Secre_tail"/>
    <property type="match status" value="1"/>
</dbReference>
<accession>A0ABQ2I5B9</accession>
<evidence type="ECO:0000256" key="1">
    <source>
        <dbReference type="SAM" id="SignalP"/>
    </source>
</evidence>
<evidence type="ECO:0000313" key="5">
    <source>
        <dbReference type="Proteomes" id="UP000632339"/>
    </source>
</evidence>
<keyword evidence="1" id="KW-0732">Signal</keyword>